<dbReference type="Proteomes" id="UP000789920">
    <property type="component" value="Unassembled WGS sequence"/>
</dbReference>
<keyword evidence="2" id="KW-1185">Reference proteome</keyword>
<proteinExistence type="predicted"/>
<feature type="non-terminal residue" evidence="1">
    <location>
        <position position="57"/>
    </location>
</feature>
<evidence type="ECO:0000313" key="2">
    <source>
        <dbReference type="Proteomes" id="UP000789920"/>
    </source>
</evidence>
<protein>
    <submittedName>
        <fullName evidence="1">10350_t:CDS:1</fullName>
    </submittedName>
</protein>
<accession>A0ACA9R7R7</accession>
<feature type="non-terminal residue" evidence="1">
    <location>
        <position position="1"/>
    </location>
</feature>
<dbReference type="EMBL" id="CAJVQC010045032">
    <property type="protein sequence ID" value="CAG8780642.1"/>
    <property type="molecule type" value="Genomic_DNA"/>
</dbReference>
<sequence>FDMKTQMQSDDSSDSDCEETKDTLEKGGYHNISTILRFLIPKLVANKVLSYETPTIY</sequence>
<name>A0ACA9R7R7_9GLOM</name>
<comment type="caution">
    <text evidence="1">The sequence shown here is derived from an EMBL/GenBank/DDBJ whole genome shotgun (WGS) entry which is preliminary data.</text>
</comment>
<gene>
    <name evidence="1" type="ORF">RPERSI_LOCUS17528</name>
</gene>
<evidence type="ECO:0000313" key="1">
    <source>
        <dbReference type="EMBL" id="CAG8780642.1"/>
    </source>
</evidence>
<organism evidence="1 2">
    <name type="scientific">Racocetra persica</name>
    <dbReference type="NCBI Taxonomy" id="160502"/>
    <lineage>
        <taxon>Eukaryota</taxon>
        <taxon>Fungi</taxon>
        <taxon>Fungi incertae sedis</taxon>
        <taxon>Mucoromycota</taxon>
        <taxon>Glomeromycotina</taxon>
        <taxon>Glomeromycetes</taxon>
        <taxon>Diversisporales</taxon>
        <taxon>Gigasporaceae</taxon>
        <taxon>Racocetra</taxon>
    </lineage>
</organism>
<reference evidence="1" key="1">
    <citation type="submission" date="2021-06" db="EMBL/GenBank/DDBJ databases">
        <authorList>
            <person name="Kallberg Y."/>
            <person name="Tangrot J."/>
            <person name="Rosling A."/>
        </authorList>
    </citation>
    <scope>NUCLEOTIDE SEQUENCE</scope>
    <source>
        <strain evidence="1">MA461A</strain>
    </source>
</reference>